<protein>
    <recommendedName>
        <fullName evidence="3">C2H2-type domain-containing protein</fullName>
    </recommendedName>
</protein>
<dbReference type="InterPro" id="IPR013087">
    <property type="entry name" value="Znf_C2H2_type"/>
</dbReference>
<dbReference type="PROSITE" id="PS00028">
    <property type="entry name" value="ZINC_FINGER_C2H2_1"/>
    <property type="match status" value="1"/>
</dbReference>
<dbReference type="RefSeq" id="XP_033527440.1">
    <property type="nucleotide sequence ID" value="XM_033671284.1"/>
</dbReference>
<dbReference type="GeneID" id="54411716"/>
<accession>A0A6A6APD9</accession>
<evidence type="ECO:0000256" key="2">
    <source>
        <dbReference type="SAM" id="MobiDB-lite"/>
    </source>
</evidence>
<evidence type="ECO:0000259" key="3">
    <source>
        <dbReference type="PROSITE" id="PS50157"/>
    </source>
</evidence>
<reference evidence="4" key="1">
    <citation type="journal article" date="2020" name="Stud. Mycol.">
        <title>101 Dothideomycetes genomes: a test case for predicting lifestyles and emergence of pathogens.</title>
        <authorList>
            <person name="Haridas S."/>
            <person name="Albert R."/>
            <person name="Binder M."/>
            <person name="Bloem J."/>
            <person name="Labutti K."/>
            <person name="Salamov A."/>
            <person name="Andreopoulos B."/>
            <person name="Baker S."/>
            <person name="Barry K."/>
            <person name="Bills G."/>
            <person name="Bluhm B."/>
            <person name="Cannon C."/>
            <person name="Castanera R."/>
            <person name="Culley D."/>
            <person name="Daum C."/>
            <person name="Ezra D."/>
            <person name="Gonzalez J."/>
            <person name="Henrissat B."/>
            <person name="Kuo A."/>
            <person name="Liang C."/>
            <person name="Lipzen A."/>
            <person name="Lutzoni F."/>
            <person name="Magnuson J."/>
            <person name="Mondo S."/>
            <person name="Nolan M."/>
            <person name="Ohm R."/>
            <person name="Pangilinan J."/>
            <person name="Park H.-J."/>
            <person name="Ramirez L."/>
            <person name="Alfaro M."/>
            <person name="Sun H."/>
            <person name="Tritt A."/>
            <person name="Yoshinaga Y."/>
            <person name="Zwiers L.-H."/>
            <person name="Turgeon B."/>
            <person name="Goodwin S."/>
            <person name="Spatafora J."/>
            <person name="Crous P."/>
            <person name="Grigoriev I."/>
        </authorList>
    </citation>
    <scope>NUCLEOTIDE SEQUENCE</scope>
    <source>
        <strain evidence="4">CBS 119687</strain>
    </source>
</reference>
<feature type="domain" description="C2H2-type" evidence="3">
    <location>
        <begin position="69"/>
        <end position="99"/>
    </location>
</feature>
<keyword evidence="1" id="KW-0862">Zinc</keyword>
<evidence type="ECO:0000313" key="4">
    <source>
        <dbReference type="EMBL" id="KAF2133053.1"/>
    </source>
</evidence>
<organism evidence="4 5">
    <name type="scientific">Dothidotthia symphoricarpi CBS 119687</name>
    <dbReference type="NCBI Taxonomy" id="1392245"/>
    <lineage>
        <taxon>Eukaryota</taxon>
        <taxon>Fungi</taxon>
        <taxon>Dikarya</taxon>
        <taxon>Ascomycota</taxon>
        <taxon>Pezizomycotina</taxon>
        <taxon>Dothideomycetes</taxon>
        <taxon>Pleosporomycetidae</taxon>
        <taxon>Pleosporales</taxon>
        <taxon>Dothidotthiaceae</taxon>
        <taxon>Dothidotthia</taxon>
    </lineage>
</organism>
<dbReference type="EMBL" id="ML977500">
    <property type="protein sequence ID" value="KAF2133053.1"/>
    <property type="molecule type" value="Genomic_DNA"/>
</dbReference>
<dbReference type="Proteomes" id="UP000799771">
    <property type="component" value="Unassembled WGS sequence"/>
</dbReference>
<name>A0A6A6APD9_9PLEO</name>
<keyword evidence="1" id="KW-0863">Zinc-finger</keyword>
<proteinExistence type="predicted"/>
<dbReference type="PROSITE" id="PS50157">
    <property type="entry name" value="ZINC_FINGER_C2H2_2"/>
    <property type="match status" value="1"/>
</dbReference>
<feature type="compositionally biased region" description="Polar residues" evidence="2">
    <location>
        <begin position="12"/>
        <end position="23"/>
    </location>
</feature>
<gene>
    <name evidence="4" type="ORF">P153DRAFT_393982</name>
</gene>
<sequence length="112" mass="12937">MKPILNNHSRDVSSLSAEFGLPTQSPELRSTYQTMACRQCSSVYRGEWANHNLDRHVKSKHGLDGPKVVRCEILGCGRQFRRGDALLVHRRRHHSHLKIAPPQARRKRYGER</sequence>
<keyword evidence="1" id="KW-0479">Metal-binding</keyword>
<dbReference type="AlphaFoldDB" id="A0A6A6APD9"/>
<dbReference type="GO" id="GO:0008270">
    <property type="term" value="F:zinc ion binding"/>
    <property type="evidence" value="ECO:0007669"/>
    <property type="project" value="UniProtKB-KW"/>
</dbReference>
<evidence type="ECO:0000313" key="5">
    <source>
        <dbReference type="Proteomes" id="UP000799771"/>
    </source>
</evidence>
<dbReference type="OrthoDB" id="6365676at2759"/>
<dbReference type="Gene3D" id="3.30.160.60">
    <property type="entry name" value="Classic Zinc Finger"/>
    <property type="match status" value="1"/>
</dbReference>
<evidence type="ECO:0000256" key="1">
    <source>
        <dbReference type="PROSITE-ProRule" id="PRU00042"/>
    </source>
</evidence>
<feature type="region of interest" description="Disordered" evidence="2">
    <location>
        <begin position="1"/>
        <end position="23"/>
    </location>
</feature>
<keyword evidence="5" id="KW-1185">Reference proteome</keyword>